<keyword evidence="1" id="KW-1133">Transmembrane helix</keyword>
<gene>
    <name evidence="2" type="ORF">C725_0537</name>
</gene>
<dbReference type="Proteomes" id="UP000011717">
    <property type="component" value="Unassembled WGS sequence"/>
</dbReference>
<sequence>MKREANSLIDDLAENLVPVRPVQPARGMAIVASAAAATMVLVAMFMGFRSDLFAGSMSAFFFITNGMIGLFGIAATLTVVRMANPRVGGGNIGVAWAAGMLFVLPASLLAVYGPTAMLGRVGSDPHGIDCFLVSACAGSLTFAALVFWLRRGAPVSLRSAGQWTGAAAGAVGSFAYGLACPFDSIAHLGVWHLAPLLLLAVIGRFAVPPLIRW</sequence>
<name>M2U9G9_9SPHN</name>
<accession>M2U9G9</accession>
<dbReference type="InterPro" id="IPR009495">
    <property type="entry name" value="NrsF"/>
</dbReference>
<feature type="transmembrane region" description="Helical" evidence="1">
    <location>
        <begin position="28"/>
        <end position="48"/>
    </location>
</feature>
<organism evidence="2 3">
    <name type="scientific">Pacificimonas flava</name>
    <dbReference type="NCBI Taxonomy" id="1234595"/>
    <lineage>
        <taxon>Bacteria</taxon>
        <taxon>Pseudomonadati</taxon>
        <taxon>Pseudomonadota</taxon>
        <taxon>Alphaproteobacteria</taxon>
        <taxon>Sphingomonadales</taxon>
        <taxon>Sphingosinicellaceae</taxon>
        <taxon>Pacificimonas</taxon>
    </lineage>
</organism>
<feature type="transmembrane region" description="Helical" evidence="1">
    <location>
        <begin position="131"/>
        <end position="149"/>
    </location>
</feature>
<feature type="transmembrane region" description="Helical" evidence="1">
    <location>
        <begin position="185"/>
        <end position="207"/>
    </location>
</feature>
<comment type="caution">
    <text evidence="2">The sequence shown here is derived from an EMBL/GenBank/DDBJ whole genome shotgun (WGS) entry which is preliminary data.</text>
</comment>
<reference evidence="2 3" key="1">
    <citation type="journal article" date="2013" name="Genome Announc.">
        <title>Draft Genome Sequence of Strain JLT2015T, Belonging to the Family Sphingomonadaceae of the Alphaproteobacteria.</title>
        <authorList>
            <person name="Tang K."/>
            <person name="Liu K."/>
            <person name="Li S."/>
            <person name="Jiao N."/>
        </authorList>
    </citation>
    <scope>NUCLEOTIDE SEQUENCE [LARGE SCALE GENOMIC DNA]</scope>
    <source>
        <strain evidence="2 3">JLT2015</strain>
    </source>
</reference>
<evidence type="ECO:0000256" key="1">
    <source>
        <dbReference type="SAM" id="Phobius"/>
    </source>
</evidence>
<keyword evidence="1" id="KW-0812">Transmembrane</keyword>
<keyword evidence="1" id="KW-0472">Membrane</keyword>
<feature type="transmembrane region" description="Helical" evidence="1">
    <location>
        <begin position="161"/>
        <end position="179"/>
    </location>
</feature>
<dbReference type="EMBL" id="AMRV01000001">
    <property type="protein sequence ID" value="EMD84607.1"/>
    <property type="molecule type" value="Genomic_DNA"/>
</dbReference>
<feature type="transmembrane region" description="Helical" evidence="1">
    <location>
        <begin position="92"/>
        <end position="111"/>
    </location>
</feature>
<feature type="transmembrane region" description="Helical" evidence="1">
    <location>
        <begin position="60"/>
        <end position="80"/>
    </location>
</feature>
<dbReference type="OrthoDB" id="7390889at2"/>
<dbReference type="Pfam" id="PF06532">
    <property type="entry name" value="NrsF"/>
    <property type="match status" value="1"/>
</dbReference>
<evidence type="ECO:0000313" key="2">
    <source>
        <dbReference type="EMBL" id="EMD84607.1"/>
    </source>
</evidence>
<proteinExistence type="predicted"/>
<protein>
    <submittedName>
        <fullName evidence="2">Extracytoplasmic function alternative sigma factor</fullName>
    </submittedName>
</protein>
<keyword evidence="3" id="KW-1185">Reference proteome</keyword>
<evidence type="ECO:0000313" key="3">
    <source>
        <dbReference type="Proteomes" id="UP000011717"/>
    </source>
</evidence>
<dbReference type="RefSeq" id="WP_008599989.1">
    <property type="nucleotide sequence ID" value="NZ_AMRV01000001.1"/>
</dbReference>
<dbReference type="AlphaFoldDB" id="M2U9G9"/>